<reference evidence="3" key="1">
    <citation type="submission" date="2025-08" db="UniProtKB">
        <authorList>
            <consortium name="Ensembl"/>
        </authorList>
    </citation>
    <scope>IDENTIFICATION</scope>
</reference>
<keyword evidence="4" id="KW-1185">Reference proteome</keyword>
<feature type="compositionally biased region" description="Polar residues" evidence="1">
    <location>
        <begin position="150"/>
        <end position="160"/>
    </location>
</feature>
<feature type="compositionally biased region" description="Gly residues" evidence="1">
    <location>
        <begin position="101"/>
        <end position="111"/>
    </location>
</feature>
<accession>A0A8C0GMJ5</accession>
<dbReference type="Ensembl" id="ENSCABT00000007369.1">
    <property type="protein sequence ID" value="ENSCABP00000006742.1"/>
    <property type="gene ID" value="ENSCABG00000005104.1"/>
</dbReference>
<organism evidence="3 4">
    <name type="scientific">Chelonoidis abingdonii</name>
    <name type="common">Abingdon island giant tortoise</name>
    <name type="synonym">Testudo abingdonii</name>
    <dbReference type="NCBI Taxonomy" id="106734"/>
    <lineage>
        <taxon>Eukaryota</taxon>
        <taxon>Metazoa</taxon>
        <taxon>Chordata</taxon>
        <taxon>Craniata</taxon>
        <taxon>Vertebrata</taxon>
        <taxon>Euteleostomi</taxon>
        <taxon>Archelosauria</taxon>
        <taxon>Testudinata</taxon>
        <taxon>Testudines</taxon>
        <taxon>Cryptodira</taxon>
        <taxon>Durocryptodira</taxon>
        <taxon>Testudinoidea</taxon>
        <taxon>Testudinidae</taxon>
        <taxon>Chelonoidis</taxon>
    </lineage>
</organism>
<dbReference type="AlphaFoldDB" id="A0A8C0GMJ5"/>
<dbReference type="Proteomes" id="UP000694404">
    <property type="component" value="Unplaced"/>
</dbReference>
<protein>
    <submittedName>
        <fullName evidence="3">Uncharacterized protein</fullName>
    </submittedName>
</protein>
<feature type="region of interest" description="Disordered" evidence="1">
    <location>
        <begin position="72"/>
        <end position="160"/>
    </location>
</feature>
<evidence type="ECO:0000313" key="3">
    <source>
        <dbReference type="Ensembl" id="ENSCABP00000006742.1"/>
    </source>
</evidence>
<sequence length="160" mass="16842">LLLSFLSLVLPRAGSMGGTVPEAWVPSPVTLRTGNMRGDVPGWEHGGHRPRHLGPIPGHPEGWEHGGHRPGRLGPIPGHPEGWAVWGALSRSPGSHPRWGQGEGGQLGGTLGRPSPPPPKCQSQPPTLCRHPQGVPAYSAPHTPFPWGAHSSSPKPQISP</sequence>
<feature type="chain" id="PRO_5034070863" evidence="2">
    <location>
        <begin position="18"/>
        <end position="160"/>
    </location>
</feature>
<evidence type="ECO:0000313" key="4">
    <source>
        <dbReference type="Proteomes" id="UP000694404"/>
    </source>
</evidence>
<evidence type="ECO:0000256" key="1">
    <source>
        <dbReference type="SAM" id="MobiDB-lite"/>
    </source>
</evidence>
<reference evidence="3" key="2">
    <citation type="submission" date="2025-09" db="UniProtKB">
        <authorList>
            <consortium name="Ensembl"/>
        </authorList>
    </citation>
    <scope>IDENTIFICATION</scope>
</reference>
<keyword evidence="2" id="KW-0732">Signal</keyword>
<evidence type="ECO:0000256" key="2">
    <source>
        <dbReference type="SAM" id="SignalP"/>
    </source>
</evidence>
<proteinExistence type="predicted"/>
<feature type="signal peptide" evidence="2">
    <location>
        <begin position="1"/>
        <end position="17"/>
    </location>
</feature>
<name>A0A8C0GMJ5_CHEAB</name>